<keyword evidence="2" id="KW-0560">Oxidoreductase</keyword>
<feature type="domain" description="FAD/NAD(P)-binding" evidence="5">
    <location>
        <begin position="28"/>
        <end position="306"/>
    </location>
</feature>
<name>A0ABY3X2N9_9ACTN</name>
<keyword evidence="1" id="KW-0285">Flavoprotein</keyword>
<accession>A0ABY3X2N9</accession>
<dbReference type="SUPFAM" id="SSF51905">
    <property type="entry name" value="FAD/NAD(P)-binding domain"/>
    <property type="match status" value="1"/>
</dbReference>
<dbReference type="InterPro" id="IPR036188">
    <property type="entry name" value="FAD/NAD-bd_sf"/>
</dbReference>
<sequence>MTGGLHITADAATATATATAADADADVDVVVVGGGAAGLSAALTLTRARRSVLVIDSGEPRNAPASGVHGYLSRDGLPPGELLRAGREEVTGYGGRIVTDLVTGARRDGERFVVDTAAGGRFTARRLLVTTGLVDRLPDVPGLRELWGRDVLHCPYCHGWEVRDAPIGVLATGPWAAHQALLFRQWSPDVTVFLHTAGDLTDEQWEQLAARGIAVVDGEVVGLDTDGGGLSGVRLASGARVPVRALAVAPRFEARGEVAAELGLTSVDHPMGMGSHVESDASGFTGVAGVWVAGNVTDLMAGVAVSAASGMQAAIAINADLMAADTAEAVARRAAAPARVPFDPAAEPPPANGSSVNAGTASAP</sequence>
<dbReference type="InterPro" id="IPR023753">
    <property type="entry name" value="FAD/NAD-binding_dom"/>
</dbReference>
<dbReference type="Pfam" id="PF07992">
    <property type="entry name" value="Pyr_redox_2"/>
    <property type="match status" value="1"/>
</dbReference>
<comment type="catalytic activity">
    <reaction evidence="3">
        <text>[thioredoxin]-dithiol + NADP(+) = [thioredoxin]-disulfide + NADPH + H(+)</text>
        <dbReference type="Rhea" id="RHEA:20345"/>
        <dbReference type="Rhea" id="RHEA-COMP:10698"/>
        <dbReference type="Rhea" id="RHEA-COMP:10700"/>
        <dbReference type="ChEBI" id="CHEBI:15378"/>
        <dbReference type="ChEBI" id="CHEBI:29950"/>
        <dbReference type="ChEBI" id="CHEBI:50058"/>
        <dbReference type="ChEBI" id="CHEBI:57783"/>
        <dbReference type="ChEBI" id="CHEBI:58349"/>
        <dbReference type="EC" id="1.8.1.9"/>
    </reaction>
</comment>
<keyword evidence="7" id="KW-1185">Reference proteome</keyword>
<evidence type="ECO:0000313" key="7">
    <source>
        <dbReference type="Proteomes" id="UP000828924"/>
    </source>
</evidence>
<evidence type="ECO:0000259" key="5">
    <source>
        <dbReference type="Pfam" id="PF07992"/>
    </source>
</evidence>
<evidence type="ECO:0000256" key="3">
    <source>
        <dbReference type="ARBA" id="ARBA00048132"/>
    </source>
</evidence>
<dbReference type="Proteomes" id="UP000828924">
    <property type="component" value="Chromosome"/>
</dbReference>
<reference evidence="6 7" key="1">
    <citation type="submission" date="2021-03" db="EMBL/GenBank/DDBJ databases">
        <title>Complete genome of Streptomyces formicae strain 1H-GS9 (DSM 100524).</title>
        <authorList>
            <person name="Atanasov K.E."/>
            <person name="Altabella T."/>
            <person name="Ferrer A."/>
        </authorList>
    </citation>
    <scope>NUCLEOTIDE SEQUENCE [LARGE SCALE GENOMIC DNA]</scope>
    <source>
        <strain evidence="6 7">1H-GS9</strain>
    </source>
</reference>
<dbReference type="Gene3D" id="3.50.50.60">
    <property type="entry name" value="FAD/NAD(P)-binding domain"/>
    <property type="match status" value="2"/>
</dbReference>
<dbReference type="InterPro" id="IPR050097">
    <property type="entry name" value="Ferredoxin-NADP_redctase_2"/>
</dbReference>
<gene>
    <name evidence="6" type="ORF">J4032_01740</name>
</gene>
<proteinExistence type="predicted"/>
<evidence type="ECO:0000256" key="4">
    <source>
        <dbReference type="SAM" id="MobiDB-lite"/>
    </source>
</evidence>
<dbReference type="EMBL" id="CP071872">
    <property type="protein sequence ID" value="UNM16283.1"/>
    <property type="molecule type" value="Genomic_DNA"/>
</dbReference>
<evidence type="ECO:0000313" key="6">
    <source>
        <dbReference type="EMBL" id="UNM16283.1"/>
    </source>
</evidence>
<dbReference type="PRINTS" id="PR00368">
    <property type="entry name" value="FADPNR"/>
</dbReference>
<feature type="compositionally biased region" description="Polar residues" evidence="4">
    <location>
        <begin position="352"/>
        <end position="364"/>
    </location>
</feature>
<protein>
    <submittedName>
        <fullName evidence="6">NAD(P)/FAD-dependent oxidoreductase</fullName>
    </submittedName>
</protein>
<feature type="region of interest" description="Disordered" evidence="4">
    <location>
        <begin position="341"/>
        <end position="364"/>
    </location>
</feature>
<dbReference type="PRINTS" id="PR00469">
    <property type="entry name" value="PNDRDTASEII"/>
</dbReference>
<evidence type="ECO:0000256" key="1">
    <source>
        <dbReference type="ARBA" id="ARBA00022630"/>
    </source>
</evidence>
<organism evidence="6 7">
    <name type="scientific">Streptomyces formicae</name>
    <dbReference type="NCBI Taxonomy" id="1616117"/>
    <lineage>
        <taxon>Bacteria</taxon>
        <taxon>Bacillati</taxon>
        <taxon>Actinomycetota</taxon>
        <taxon>Actinomycetes</taxon>
        <taxon>Kitasatosporales</taxon>
        <taxon>Streptomycetaceae</taxon>
        <taxon>Streptomyces</taxon>
    </lineage>
</organism>
<evidence type="ECO:0000256" key="2">
    <source>
        <dbReference type="ARBA" id="ARBA00023002"/>
    </source>
</evidence>
<dbReference type="PANTHER" id="PTHR48105">
    <property type="entry name" value="THIOREDOXIN REDUCTASE 1-RELATED-RELATED"/>
    <property type="match status" value="1"/>
</dbReference>